<proteinExistence type="predicted"/>
<dbReference type="InterPro" id="IPR003673">
    <property type="entry name" value="CoA-Trfase_fam_III"/>
</dbReference>
<feature type="region of interest" description="Disordered" evidence="1">
    <location>
        <begin position="340"/>
        <end position="365"/>
    </location>
</feature>
<dbReference type="SUPFAM" id="SSF89796">
    <property type="entry name" value="CoA-transferase family III (CaiB/BaiF)"/>
    <property type="match status" value="1"/>
</dbReference>
<dbReference type="RefSeq" id="WP_311363548.1">
    <property type="nucleotide sequence ID" value="NZ_JAVRIC010000002.1"/>
</dbReference>
<reference evidence="2 3" key="1">
    <citation type="submission" date="2023-09" db="EMBL/GenBank/DDBJ databases">
        <authorList>
            <person name="Rey-Velasco X."/>
        </authorList>
    </citation>
    <scope>NUCLEOTIDE SEQUENCE [LARGE SCALE GENOMIC DNA]</scope>
    <source>
        <strain evidence="2 3">W345</strain>
    </source>
</reference>
<organism evidence="2 3">
    <name type="scientific">Banduia mediterranea</name>
    <dbReference type="NCBI Taxonomy" id="3075609"/>
    <lineage>
        <taxon>Bacteria</taxon>
        <taxon>Pseudomonadati</taxon>
        <taxon>Pseudomonadota</taxon>
        <taxon>Gammaproteobacteria</taxon>
        <taxon>Nevskiales</taxon>
        <taxon>Algiphilaceae</taxon>
        <taxon>Banduia</taxon>
    </lineage>
</organism>
<sequence length="365" mass="39339">MNTNPLLSGIRVLDLSRLLPGPFATLYLAQLGAEVIKIEEPGIGDYARQMPGLFEQVNRGKKSVVLDLREPDDVERFKAMSVEADVVVDTFRPDVMRKLGCDYDTLKALNPRLVYAALTGYGHSGPYRNRPGHDMNYRGYAGELAQNAPPDGTPLVGDFQVADLAGGALSCVIGILAALNGVRASGQGCFVDVAMLDCTLALQVATLAELRDRGKAPRPGSGMLSGAMPNYNVYQCADGRHLALGAFEHKFFANFCRLADRADLLELPYAPGAQGQPLREAVAALVATRTRDDWEALMADQDTCASAILSMDEVLQNAQVCARELVQWDNGKPAFGMPIRFDGQARPTLGPSPTLGQDNETLAAR</sequence>
<feature type="compositionally biased region" description="Polar residues" evidence="1">
    <location>
        <begin position="354"/>
        <end position="365"/>
    </location>
</feature>
<dbReference type="PANTHER" id="PTHR48228">
    <property type="entry name" value="SUCCINYL-COA--D-CITRAMALATE COA-TRANSFERASE"/>
    <property type="match status" value="1"/>
</dbReference>
<evidence type="ECO:0000256" key="1">
    <source>
        <dbReference type="SAM" id="MobiDB-lite"/>
    </source>
</evidence>
<evidence type="ECO:0000313" key="2">
    <source>
        <dbReference type="EMBL" id="MDT0496157.1"/>
    </source>
</evidence>
<protein>
    <submittedName>
        <fullName evidence="2">CoA transferase</fullName>
        <ecNumber evidence="2">2.8.3.-</ecNumber>
    </submittedName>
</protein>
<dbReference type="EMBL" id="JAVRIC010000002">
    <property type="protein sequence ID" value="MDT0496157.1"/>
    <property type="molecule type" value="Genomic_DNA"/>
</dbReference>
<dbReference type="EC" id="2.8.3.-" evidence="2"/>
<name>A0ABU2WE65_9GAMM</name>
<evidence type="ECO:0000313" key="3">
    <source>
        <dbReference type="Proteomes" id="UP001254608"/>
    </source>
</evidence>
<dbReference type="PANTHER" id="PTHR48228:SF5">
    <property type="entry name" value="ALPHA-METHYLACYL-COA RACEMASE"/>
    <property type="match status" value="1"/>
</dbReference>
<keyword evidence="3" id="KW-1185">Reference proteome</keyword>
<dbReference type="Gene3D" id="3.30.1540.10">
    <property type="entry name" value="formyl-coa transferase, domain 3"/>
    <property type="match status" value="1"/>
</dbReference>
<dbReference type="InterPro" id="IPR050509">
    <property type="entry name" value="CoA-transferase_III"/>
</dbReference>
<gene>
    <name evidence="2" type="ORF">RM530_02095</name>
</gene>
<dbReference type="GO" id="GO:0016740">
    <property type="term" value="F:transferase activity"/>
    <property type="evidence" value="ECO:0007669"/>
    <property type="project" value="UniProtKB-KW"/>
</dbReference>
<keyword evidence="2" id="KW-0808">Transferase</keyword>
<accession>A0ABU2WE65</accession>
<dbReference type="InterPro" id="IPR044855">
    <property type="entry name" value="CoA-Trfase_III_dom3_sf"/>
</dbReference>
<dbReference type="Gene3D" id="3.40.50.10540">
    <property type="entry name" value="Crotonobetainyl-coa:carnitine coa-transferase, domain 1"/>
    <property type="match status" value="1"/>
</dbReference>
<dbReference type="Proteomes" id="UP001254608">
    <property type="component" value="Unassembled WGS sequence"/>
</dbReference>
<comment type="caution">
    <text evidence="2">The sequence shown here is derived from an EMBL/GenBank/DDBJ whole genome shotgun (WGS) entry which is preliminary data.</text>
</comment>
<dbReference type="InterPro" id="IPR023606">
    <property type="entry name" value="CoA-Trfase_III_dom_1_sf"/>
</dbReference>
<dbReference type="Pfam" id="PF02515">
    <property type="entry name" value="CoA_transf_3"/>
    <property type="match status" value="1"/>
</dbReference>